<protein>
    <submittedName>
        <fullName evidence="1">Uncharacterized protein</fullName>
    </submittedName>
</protein>
<accession>A0A6S7B6E2</accession>
<name>A0A6S7B6E2_9BURK</name>
<dbReference type="EMBL" id="CADIKM010000011">
    <property type="protein sequence ID" value="CAB3789401.1"/>
    <property type="molecule type" value="Genomic_DNA"/>
</dbReference>
<reference evidence="1 2" key="1">
    <citation type="submission" date="2020-04" db="EMBL/GenBank/DDBJ databases">
        <authorList>
            <person name="De Canck E."/>
        </authorList>
    </citation>
    <scope>NUCLEOTIDE SEQUENCE [LARGE SCALE GENOMIC DNA]</scope>
    <source>
        <strain evidence="1 2">LMG 28138</strain>
    </source>
</reference>
<gene>
    <name evidence="1" type="ORF">LMG28138_02760</name>
</gene>
<evidence type="ECO:0000313" key="2">
    <source>
        <dbReference type="Proteomes" id="UP000494115"/>
    </source>
</evidence>
<keyword evidence="2" id="KW-1185">Reference proteome</keyword>
<proteinExistence type="predicted"/>
<organism evidence="1 2">
    <name type="scientific">Pararobbsia alpina</name>
    <dbReference type="NCBI Taxonomy" id="621374"/>
    <lineage>
        <taxon>Bacteria</taxon>
        <taxon>Pseudomonadati</taxon>
        <taxon>Pseudomonadota</taxon>
        <taxon>Betaproteobacteria</taxon>
        <taxon>Burkholderiales</taxon>
        <taxon>Burkholderiaceae</taxon>
        <taxon>Pararobbsia</taxon>
    </lineage>
</organism>
<sequence>MRPSASIPVRICWSSGGLNEEVFDALILVAAGELAPAAVARGYARVQRLMLDMADGRYARLVRLGFERDKARELTSLHTRNFM</sequence>
<dbReference type="AlphaFoldDB" id="A0A6S7B6E2"/>
<evidence type="ECO:0000313" key="1">
    <source>
        <dbReference type="EMBL" id="CAB3789401.1"/>
    </source>
</evidence>
<dbReference type="RefSeq" id="WP_246257371.1">
    <property type="nucleotide sequence ID" value="NZ_CADIKM010000011.1"/>
</dbReference>
<dbReference type="Proteomes" id="UP000494115">
    <property type="component" value="Unassembled WGS sequence"/>
</dbReference>